<comment type="caution">
    <text evidence="1">The sequence shown here is derived from an EMBL/GenBank/DDBJ whole genome shotgun (WGS) entry which is preliminary data.</text>
</comment>
<proteinExistence type="predicted"/>
<protein>
    <submittedName>
        <fullName evidence="1">Uncharacterized protein</fullName>
    </submittedName>
</protein>
<sequence length="121" mass="13365">MELDEDAFVSTVVELARSAPVSMHPMEAARGCWRRRFLHVPTPTCVDTRGSLTRMLRSLANELVQEREPCRSATSTSPTTCICKDVGSWGIHGLVIPEDIKLALEEIGATGVRFQDVSPLR</sequence>
<dbReference type="Proteomes" id="UP001342631">
    <property type="component" value="Unassembled WGS sequence"/>
</dbReference>
<accession>A0ABQ6QLR1</accession>
<dbReference type="RefSeq" id="WP_338274916.1">
    <property type="nucleotide sequence ID" value="NZ_BTTX01000001.1"/>
</dbReference>
<organism evidence="1 2">
    <name type="scientific">Corallococcus caeni</name>
    <dbReference type="NCBI Taxonomy" id="3082388"/>
    <lineage>
        <taxon>Bacteria</taxon>
        <taxon>Pseudomonadati</taxon>
        <taxon>Myxococcota</taxon>
        <taxon>Myxococcia</taxon>
        <taxon>Myxococcales</taxon>
        <taxon>Cystobacterineae</taxon>
        <taxon>Myxococcaceae</taxon>
        <taxon>Corallococcus</taxon>
    </lineage>
</organism>
<name>A0ABQ6QLR1_9BACT</name>
<dbReference type="EMBL" id="BTTX01000001">
    <property type="protein sequence ID" value="GMU04762.1"/>
    <property type="molecule type" value="Genomic_DNA"/>
</dbReference>
<reference evidence="1 2" key="1">
    <citation type="journal article" date="2024" name="Arch. Microbiol.">
        <title>Corallococcus caeni sp. nov., a novel myxobacterium isolated from activated sludge.</title>
        <authorList>
            <person name="Tomita S."/>
            <person name="Nakai R."/>
            <person name="Kuroda K."/>
            <person name="Kurashita H."/>
            <person name="Hatamoto M."/>
            <person name="Yamaguchi T."/>
            <person name="Narihiro T."/>
        </authorList>
    </citation>
    <scope>NUCLEOTIDE SEQUENCE [LARGE SCALE GENOMIC DNA]</scope>
    <source>
        <strain evidence="1 2">NO1</strain>
    </source>
</reference>
<keyword evidence="2" id="KW-1185">Reference proteome</keyword>
<evidence type="ECO:0000313" key="1">
    <source>
        <dbReference type="EMBL" id="GMU04762.1"/>
    </source>
</evidence>
<gene>
    <name evidence="1" type="ORF">ASNO1_10140</name>
</gene>
<evidence type="ECO:0000313" key="2">
    <source>
        <dbReference type="Proteomes" id="UP001342631"/>
    </source>
</evidence>